<protein>
    <submittedName>
        <fullName evidence="1">Uncharacterized protein</fullName>
    </submittedName>
</protein>
<proteinExistence type="predicted"/>
<name>A0A0B4HS84_METGA</name>
<dbReference type="AlphaFoldDB" id="A0A0B4HS84"/>
<evidence type="ECO:0000313" key="1">
    <source>
        <dbReference type="EMBL" id="KID82349.1"/>
    </source>
</evidence>
<dbReference type="Proteomes" id="UP000031192">
    <property type="component" value="Unassembled WGS sequence"/>
</dbReference>
<dbReference type="EMBL" id="AZNH01000091">
    <property type="protein sequence ID" value="KID82349.1"/>
    <property type="molecule type" value="Genomic_DNA"/>
</dbReference>
<dbReference type="OrthoDB" id="4950153at2759"/>
<reference evidence="1 2" key="1">
    <citation type="journal article" date="2014" name="Proc. Natl. Acad. Sci. U.S.A.">
        <title>Trajectory and genomic determinants of fungal-pathogen speciation and host adaptation.</title>
        <authorList>
            <person name="Hu X."/>
            <person name="Xiao G."/>
            <person name="Zheng P."/>
            <person name="Shang Y."/>
            <person name="Su Y."/>
            <person name="Zhang X."/>
            <person name="Liu X."/>
            <person name="Zhan S."/>
            <person name="St Leger R.J."/>
            <person name="Wang C."/>
        </authorList>
    </citation>
    <scope>NUCLEOTIDE SEQUENCE [LARGE SCALE GENOMIC DNA]</scope>
    <source>
        <strain evidence="1 2">ARSEF 977</strain>
    </source>
</reference>
<keyword evidence="2" id="KW-1185">Reference proteome</keyword>
<comment type="caution">
    <text evidence="1">The sequence shown here is derived from an EMBL/GenBank/DDBJ whole genome shotgun (WGS) entry which is preliminary data.</text>
</comment>
<evidence type="ECO:0000313" key="2">
    <source>
        <dbReference type="Proteomes" id="UP000031192"/>
    </source>
</evidence>
<dbReference type="HOGENOM" id="CLU_070151_0_0_1"/>
<sequence length="232" mass="25497">MSDQNIHLIRSKYPRNGKAVTSQPLLTNDAIDYNEWLEIFSHEAPAGQDMTKADTVKVGDANAVEASRHSCVTDWLRKCAHSMDNASSPLTSVEDVDDCGDIVVQQPRKRRRTLRATSQSSTPSPTLPAVLLDVLQKGDPQQLAAFIALSEVIDGIARQGGQHNIIIQPVGAEDLEKACIDAQRLREEHGVAPVIRVLSWLLKDPKNATIWNALVSNELKMAWIASDFGQNV</sequence>
<organism evidence="1 2">
    <name type="scientific">Metarhizium guizhouense (strain ARSEF 977)</name>
    <dbReference type="NCBI Taxonomy" id="1276136"/>
    <lineage>
        <taxon>Eukaryota</taxon>
        <taxon>Fungi</taxon>
        <taxon>Dikarya</taxon>
        <taxon>Ascomycota</taxon>
        <taxon>Pezizomycotina</taxon>
        <taxon>Sordariomycetes</taxon>
        <taxon>Hypocreomycetidae</taxon>
        <taxon>Hypocreales</taxon>
        <taxon>Clavicipitaceae</taxon>
        <taxon>Metarhizium</taxon>
    </lineage>
</organism>
<gene>
    <name evidence="1" type="ORF">MGU_10333</name>
</gene>
<accession>A0A0B4HS84</accession>